<dbReference type="InterPro" id="IPR011006">
    <property type="entry name" value="CheY-like_superfamily"/>
</dbReference>
<accession>A0A2P8D5V7</accession>
<feature type="modified residue" description="4-aspartylphosphate" evidence="3">
    <location>
        <position position="55"/>
    </location>
</feature>
<gene>
    <name evidence="6" type="ORF">B0I18_103174</name>
</gene>
<dbReference type="CDD" id="cd17535">
    <property type="entry name" value="REC_NarL-like"/>
    <property type="match status" value="1"/>
</dbReference>
<dbReference type="SUPFAM" id="SSF52172">
    <property type="entry name" value="CheY-like"/>
    <property type="match status" value="1"/>
</dbReference>
<dbReference type="CDD" id="cd06170">
    <property type="entry name" value="LuxR_C_like"/>
    <property type="match status" value="1"/>
</dbReference>
<dbReference type="SUPFAM" id="SSF46894">
    <property type="entry name" value="C-terminal effector domain of the bipartite response regulators"/>
    <property type="match status" value="1"/>
</dbReference>
<dbReference type="Proteomes" id="UP000240572">
    <property type="component" value="Unassembled WGS sequence"/>
</dbReference>
<evidence type="ECO:0000259" key="4">
    <source>
        <dbReference type="PROSITE" id="PS50043"/>
    </source>
</evidence>
<dbReference type="PANTHER" id="PTHR43214:SF43">
    <property type="entry name" value="TWO-COMPONENT RESPONSE REGULATOR"/>
    <property type="match status" value="1"/>
</dbReference>
<keyword evidence="7" id="KW-1185">Reference proteome</keyword>
<dbReference type="GO" id="GO:0000160">
    <property type="term" value="P:phosphorelay signal transduction system"/>
    <property type="evidence" value="ECO:0007669"/>
    <property type="project" value="InterPro"/>
</dbReference>
<dbReference type="InterPro" id="IPR039420">
    <property type="entry name" value="WalR-like"/>
</dbReference>
<dbReference type="PROSITE" id="PS50043">
    <property type="entry name" value="HTH_LUXR_2"/>
    <property type="match status" value="1"/>
</dbReference>
<evidence type="ECO:0000256" key="3">
    <source>
        <dbReference type="PROSITE-ProRule" id="PRU00169"/>
    </source>
</evidence>
<name>A0A2P8D5V7_9BACT</name>
<dbReference type="Pfam" id="PF00196">
    <property type="entry name" value="GerE"/>
    <property type="match status" value="1"/>
</dbReference>
<dbReference type="GO" id="GO:0006355">
    <property type="term" value="P:regulation of DNA-templated transcription"/>
    <property type="evidence" value="ECO:0007669"/>
    <property type="project" value="InterPro"/>
</dbReference>
<protein>
    <submittedName>
        <fullName evidence="6">LuxR family two component transcriptional regulator</fullName>
    </submittedName>
</protein>
<keyword evidence="2" id="KW-0238">DNA-binding</keyword>
<feature type="domain" description="HTH luxR-type" evidence="4">
    <location>
        <begin position="146"/>
        <end position="211"/>
    </location>
</feature>
<dbReference type="GO" id="GO:0003677">
    <property type="term" value="F:DNA binding"/>
    <property type="evidence" value="ECO:0007669"/>
    <property type="project" value="UniProtKB-KW"/>
</dbReference>
<feature type="domain" description="Response regulatory" evidence="5">
    <location>
        <begin position="3"/>
        <end position="120"/>
    </location>
</feature>
<dbReference type="Pfam" id="PF00072">
    <property type="entry name" value="Response_reg"/>
    <property type="match status" value="1"/>
</dbReference>
<dbReference type="EMBL" id="PYGD01000003">
    <property type="protein sequence ID" value="PSK92597.1"/>
    <property type="molecule type" value="Genomic_DNA"/>
</dbReference>
<evidence type="ECO:0000256" key="2">
    <source>
        <dbReference type="ARBA" id="ARBA00023125"/>
    </source>
</evidence>
<dbReference type="PROSITE" id="PS50110">
    <property type="entry name" value="RESPONSE_REGULATORY"/>
    <property type="match status" value="1"/>
</dbReference>
<evidence type="ECO:0000259" key="5">
    <source>
        <dbReference type="PROSITE" id="PS50110"/>
    </source>
</evidence>
<reference evidence="6 7" key="1">
    <citation type="submission" date="2018-03" db="EMBL/GenBank/DDBJ databases">
        <title>Genomic Encyclopedia of Type Strains, Phase III (KMG-III): the genomes of soil and plant-associated and newly described type strains.</title>
        <authorList>
            <person name="Whitman W."/>
        </authorList>
    </citation>
    <scope>NUCLEOTIDE SEQUENCE [LARGE SCALE GENOMIC DNA]</scope>
    <source>
        <strain evidence="6 7">CGMCC 1.12700</strain>
    </source>
</reference>
<evidence type="ECO:0000313" key="7">
    <source>
        <dbReference type="Proteomes" id="UP000240572"/>
    </source>
</evidence>
<evidence type="ECO:0000313" key="6">
    <source>
        <dbReference type="EMBL" id="PSK92597.1"/>
    </source>
</evidence>
<proteinExistence type="predicted"/>
<dbReference type="Gene3D" id="3.40.50.2300">
    <property type="match status" value="1"/>
</dbReference>
<dbReference type="InterPro" id="IPR058245">
    <property type="entry name" value="NreC/VraR/RcsB-like_REC"/>
</dbReference>
<organism evidence="6 7">
    <name type="scientific">Taibaiella chishuiensis</name>
    <dbReference type="NCBI Taxonomy" id="1434707"/>
    <lineage>
        <taxon>Bacteria</taxon>
        <taxon>Pseudomonadati</taxon>
        <taxon>Bacteroidota</taxon>
        <taxon>Chitinophagia</taxon>
        <taxon>Chitinophagales</taxon>
        <taxon>Chitinophagaceae</taxon>
        <taxon>Taibaiella</taxon>
    </lineage>
</organism>
<dbReference type="InterPro" id="IPR001789">
    <property type="entry name" value="Sig_transdc_resp-reg_receiver"/>
</dbReference>
<dbReference type="InterPro" id="IPR016032">
    <property type="entry name" value="Sig_transdc_resp-reg_C-effctor"/>
</dbReference>
<dbReference type="SMART" id="SM00448">
    <property type="entry name" value="REC"/>
    <property type="match status" value="1"/>
</dbReference>
<comment type="caution">
    <text evidence="6">The sequence shown here is derived from an EMBL/GenBank/DDBJ whole genome shotgun (WGS) entry which is preliminary data.</text>
</comment>
<sequence length="215" mass="24907">MITVALIDDHKLLRNGLSSFIRNNPDFDVLFEADNGIDMQQQLEKHPLPNVILMDINMPLMDGYSATQWLFQNHKQVKVIALSMYDSEECIIRMLRCGARGYILKDAEPSELLRAMHEVQRHGFYYSPMVSQHLIHIINNTETDPRLVPAKLLSEREMELLHLMASEMTYKEIADKMFLSPKTVEGYREKICEKLQVKTRVGLVMYAIRNGIVKL</sequence>
<dbReference type="PRINTS" id="PR00038">
    <property type="entry name" value="HTHLUXR"/>
</dbReference>
<dbReference type="InterPro" id="IPR000792">
    <property type="entry name" value="Tscrpt_reg_LuxR_C"/>
</dbReference>
<keyword evidence="1 3" id="KW-0597">Phosphoprotein</keyword>
<dbReference type="PANTHER" id="PTHR43214">
    <property type="entry name" value="TWO-COMPONENT RESPONSE REGULATOR"/>
    <property type="match status" value="1"/>
</dbReference>
<dbReference type="OrthoDB" id="9797341at2"/>
<dbReference type="AlphaFoldDB" id="A0A2P8D5V7"/>
<evidence type="ECO:0000256" key="1">
    <source>
        <dbReference type="ARBA" id="ARBA00022553"/>
    </source>
</evidence>
<dbReference type="SMART" id="SM00421">
    <property type="entry name" value="HTH_LUXR"/>
    <property type="match status" value="1"/>
</dbReference>
<dbReference type="RefSeq" id="WP_106522782.1">
    <property type="nucleotide sequence ID" value="NZ_PYGD01000003.1"/>
</dbReference>